<dbReference type="HOGENOM" id="CLU_2004192_0_0_1"/>
<protein>
    <submittedName>
        <fullName evidence="1">Unplaced genomic scaffold GYMLUscaffold_42, whole genome shotgun sequence</fullName>
    </submittedName>
</protein>
<gene>
    <name evidence="1" type="ORF">GYMLUDRAFT_1010633</name>
</gene>
<dbReference type="EMBL" id="KN834790">
    <property type="protein sequence ID" value="KIK57515.1"/>
    <property type="molecule type" value="Genomic_DNA"/>
</dbReference>
<proteinExistence type="predicted"/>
<name>A0A0D0B2Y4_9AGAR</name>
<evidence type="ECO:0000313" key="1">
    <source>
        <dbReference type="EMBL" id="KIK57515.1"/>
    </source>
</evidence>
<keyword evidence="2" id="KW-1185">Reference proteome</keyword>
<dbReference type="Proteomes" id="UP000053593">
    <property type="component" value="Unassembled WGS sequence"/>
</dbReference>
<organism evidence="1 2">
    <name type="scientific">Collybiopsis luxurians FD-317 M1</name>
    <dbReference type="NCBI Taxonomy" id="944289"/>
    <lineage>
        <taxon>Eukaryota</taxon>
        <taxon>Fungi</taxon>
        <taxon>Dikarya</taxon>
        <taxon>Basidiomycota</taxon>
        <taxon>Agaricomycotina</taxon>
        <taxon>Agaricomycetes</taxon>
        <taxon>Agaricomycetidae</taxon>
        <taxon>Agaricales</taxon>
        <taxon>Marasmiineae</taxon>
        <taxon>Omphalotaceae</taxon>
        <taxon>Collybiopsis</taxon>
        <taxon>Collybiopsis luxurians</taxon>
    </lineage>
</organism>
<accession>A0A0D0B2Y4</accession>
<reference evidence="1 2" key="1">
    <citation type="submission" date="2014-04" db="EMBL/GenBank/DDBJ databases">
        <title>Evolutionary Origins and Diversification of the Mycorrhizal Mutualists.</title>
        <authorList>
            <consortium name="DOE Joint Genome Institute"/>
            <consortium name="Mycorrhizal Genomics Consortium"/>
            <person name="Kohler A."/>
            <person name="Kuo A."/>
            <person name="Nagy L.G."/>
            <person name="Floudas D."/>
            <person name="Copeland A."/>
            <person name="Barry K.W."/>
            <person name="Cichocki N."/>
            <person name="Veneault-Fourrey C."/>
            <person name="LaButti K."/>
            <person name="Lindquist E.A."/>
            <person name="Lipzen A."/>
            <person name="Lundell T."/>
            <person name="Morin E."/>
            <person name="Murat C."/>
            <person name="Riley R."/>
            <person name="Ohm R."/>
            <person name="Sun H."/>
            <person name="Tunlid A."/>
            <person name="Henrissat B."/>
            <person name="Grigoriev I.V."/>
            <person name="Hibbett D.S."/>
            <person name="Martin F."/>
        </authorList>
    </citation>
    <scope>NUCLEOTIDE SEQUENCE [LARGE SCALE GENOMIC DNA]</scope>
    <source>
        <strain evidence="1 2">FD-317 M1</strain>
    </source>
</reference>
<dbReference type="AlphaFoldDB" id="A0A0D0B2Y4"/>
<evidence type="ECO:0000313" key="2">
    <source>
        <dbReference type="Proteomes" id="UP000053593"/>
    </source>
</evidence>
<sequence length="124" mass="13910">MAQCSHKRTPRSLYPPNADSLRDLALSISSNVIPSVSECVDFYQTFANRQITALSVLPTKASSRISLLRTQGMLRRVYRKHAMPKQVLAFKNRAVLGNDQLYFKPLVMVDLLNLALTADDSTNQ</sequence>